<dbReference type="AlphaFoldDB" id="A0A2T0RWD6"/>
<proteinExistence type="predicted"/>
<evidence type="ECO:0000256" key="1">
    <source>
        <dbReference type="SAM" id="MobiDB-lite"/>
    </source>
</evidence>
<feature type="region of interest" description="Disordered" evidence="1">
    <location>
        <begin position="49"/>
        <end position="77"/>
    </location>
</feature>
<dbReference type="InterPro" id="IPR009562">
    <property type="entry name" value="DUF1178"/>
</dbReference>
<reference evidence="2 3" key="1">
    <citation type="submission" date="2018-03" db="EMBL/GenBank/DDBJ databases">
        <title>Genomic Encyclopedia of Archaeal and Bacterial Type Strains, Phase II (KMG-II): from individual species to whole genera.</title>
        <authorList>
            <person name="Goeker M."/>
        </authorList>
    </citation>
    <scope>NUCLEOTIDE SEQUENCE [LARGE SCALE GENOMIC DNA]</scope>
    <source>
        <strain evidence="2 3">DSM 29328</strain>
    </source>
</reference>
<name>A0A2T0RWD6_9RHOB</name>
<dbReference type="PIRSF" id="PIRSF032131">
    <property type="entry name" value="UCP032131"/>
    <property type="match status" value="1"/>
</dbReference>
<evidence type="ECO:0000313" key="2">
    <source>
        <dbReference type="EMBL" id="PRY25499.1"/>
    </source>
</evidence>
<dbReference type="Pfam" id="PF06676">
    <property type="entry name" value="DUF1178"/>
    <property type="match status" value="1"/>
</dbReference>
<organism evidence="2 3">
    <name type="scientific">Aliiruegeria haliotis</name>
    <dbReference type="NCBI Taxonomy" id="1280846"/>
    <lineage>
        <taxon>Bacteria</taxon>
        <taxon>Pseudomonadati</taxon>
        <taxon>Pseudomonadota</taxon>
        <taxon>Alphaproteobacteria</taxon>
        <taxon>Rhodobacterales</taxon>
        <taxon>Roseobacteraceae</taxon>
        <taxon>Aliiruegeria</taxon>
    </lineage>
</organism>
<evidence type="ECO:0000313" key="3">
    <source>
        <dbReference type="Proteomes" id="UP000239480"/>
    </source>
</evidence>
<sequence length="145" mass="15647">MIRYSLLCESKHRFDSWFASADAYEKLHGAGMVSCAVCGSTQVEKAMMAPNVSSGESTAQPEVSDRPLSKPASPAEQTVADLRKKIEENSDYVGTEFAREARAIHDGEAPKRSIHGEANAKDAKSLIDDGIPVLPLPFAPGRKTN</sequence>
<dbReference type="RefSeq" id="WP_106204387.1">
    <property type="nucleotide sequence ID" value="NZ_PVTD01000002.1"/>
</dbReference>
<keyword evidence="3" id="KW-1185">Reference proteome</keyword>
<dbReference type="EMBL" id="PVTD01000002">
    <property type="protein sequence ID" value="PRY25499.1"/>
    <property type="molecule type" value="Genomic_DNA"/>
</dbReference>
<gene>
    <name evidence="2" type="ORF">CLV78_102679</name>
</gene>
<dbReference type="Proteomes" id="UP000239480">
    <property type="component" value="Unassembled WGS sequence"/>
</dbReference>
<evidence type="ECO:0008006" key="4">
    <source>
        <dbReference type="Google" id="ProtNLM"/>
    </source>
</evidence>
<feature type="compositionally biased region" description="Polar residues" evidence="1">
    <location>
        <begin position="51"/>
        <end position="61"/>
    </location>
</feature>
<accession>A0A2T0RWD6</accession>
<comment type="caution">
    <text evidence="2">The sequence shown here is derived from an EMBL/GenBank/DDBJ whole genome shotgun (WGS) entry which is preliminary data.</text>
</comment>
<feature type="region of interest" description="Disordered" evidence="1">
    <location>
        <begin position="124"/>
        <end position="145"/>
    </location>
</feature>
<protein>
    <recommendedName>
        <fullName evidence="4">DUF1178 family protein</fullName>
    </recommendedName>
</protein>
<dbReference type="OrthoDB" id="9799894at2"/>